<keyword evidence="2" id="KW-1185">Reference proteome</keyword>
<organism evidence="1 2">
    <name type="scientific">Takifugu flavidus</name>
    <name type="common">sansaifugu</name>
    <dbReference type="NCBI Taxonomy" id="433684"/>
    <lineage>
        <taxon>Eukaryota</taxon>
        <taxon>Metazoa</taxon>
        <taxon>Chordata</taxon>
        <taxon>Craniata</taxon>
        <taxon>Vertebrata</taxon>
        <taxon>Euteleostomi</taxon>
        <taxon>Actinopterygii</taxon>
        <taxon>Neopterygii</taxon>
        <taxon>Teleostei</taxon>
        <taxon>Neoteleostei</taxon>
        <taxon>Acanthomorphata</taxon>
        <taxon>Eupercaria</taxon>
        <taxon>Tetraodontiformes</taxon>
        <taxon>Tetradontoidea</taxon>
        <taxon>Tetraodontidae</taxon>
        <taxon>Takifugu</taxon>
    </lineage>
</organism>
<name>A0A5C6N9L4_9TELE</name>
<proteinExistence type="predicted"/>
<dbReference type="Proteomes" id="UP000324091">
    <property type="component" value="Chromosome 4"/>
</dbReference>
<dbReference type="EMBL" id="RHFK02000017">
    <property type="protein sequence ID" value="TWW62317.1"/>
    <property type="molecule type" value="Genomic_DNA"/>
</dbReference>
<comment type="caution">
    <text evidence="1">The sequence shown here is derived from an EMBL/GenBank/DDBJ whole genome shotgun (WGS) entry which is preliminary data.</text>
</comment>
<evidence type="ECO:0000313" key="1">
    <source>
        <dbReference type="EMBL" id="TWW62317.1"/>
    </source>
</evidence>
<protein>
    <submittedName>
        <fullName evidence="1">Uncharacterized protein</fullName>
    </submittedName>
</protein>
<reference evidence="1 2" key="1">
    <citation type="submission" date="2019-04" db="EMBL/GenBank/DDBJ databases">
        <title>Chromosome genome assembly for Takifugu flavidus.</title>
        <authorList>
            <person name="Xiao S."/>
        </authorList>
    </citation>
    <scope>NUCLEOTIDE SEQUENCE [LARGE SCALE GENOMIC DNA]</scope>
    <source>
        <strain evidence="1">HTHZ2018</strain>
        <tissue evidence="1">Muscle</tissue>
    </source>
</reference>
<dbReference type="AlphaFoldDB" id="A0A5C6N9L4"/>
<evidence type="ECO:0000313" key="2">
    <source>
        <dbReference type="Proteomes" id="UP000324091"/>
    </source>
</evidence>
<sequence>MPQHRLKNQPYWGTSQQPVNAKQTAANFLTEEKKDIVADYVRWYVIDRNSSVIDRFKDGFSALQFLTALQRHPSLLTPVLCHSEKRLKPED</sequence>
<accession>A0A5C6N9L4</accession>
<gene>
    <name evidence="1" type="ORF">D4764_04G0009640</name>
</gene>